<comment type="subcellular location">
    <subcellularLocation>
        <location evidence="1 11">Mitochondrion inner membrane</location>
        <topology evidence="1 11">Single-pass membrane protein</topology>
    </subcellularLocation>
</comment>
<dbReference type="PRINTS" id="PR01873">
    <property type="entry name" value="CYTCOXIDASE4"/>
</dbReference>
<evidence type="ECO:0000313" key="12">
    <source>
        <dbReference type="Ensembl" id="ENSEBUP00000024038.1"/>
    </source>
</evidence>
<keyword evidence="7 11" id="KW-1133">Transmembrane helix</keyword>
<evidence type="ECO:0000256" key="9">
    <source>
        <dbReference type="ARBA" id="ARBA00023128"/>
    </source>
</evidence>
<dbReference type="Pfam" id="PF02936">
    <property type="entry name" value="COX4"/>
    <property type="match status" value="1"/>
</dbReference>
<comment type="function">
    <text evidence="11">Component of the cytochrome c oxidase, the last enzyme in the mitochondrial electron transport chain which drives oxidative phosphorylation.</text>
</comment>
<name>A0A8C4R1X0_EPTBU</name>
<dbReference type="GeneTree" id="ENSGT00390000002407"/>
<dbReference type="InterPro" id="IPR004203">
    <property type="entry name" value="Cyt_c_oxidase_su4_fam"/>
</dbReference>
<keyword evidence="10 11" id="KW-0472">Membrane</keyword>
<comment type="pathway">
    <text evidence="2 11">Energy metabolism; oxidative phosphorylation.</text>
</comment>
<dbReference type="Gene3D" id="1.10.442.10">
    <property type="entry name" value="Cytochrome c oxidase subunit IV"/>
    <property type="match status" value="1"/>
</dbReference>
<dbReference type="GO" id="GO:0001666">
    <property type="term" value="P:response to hypoxia"/>
    <property type="evidence" value="ECO:0007669"/>
    <property type="project" value="Ensembl"/>
</dbReference>
<comment type="similarity">
    <text evidence="3 11">Belongs to the cytochrome c oxidase IV family.</text>
</comment>
<evidence type="ECO:0000256" key="11">
    <source>
        <dbReference type="RuleBase" id="RU367145"/>
    </source>
</evidence>
<dbReference type="PANTHER" id="PTHR10707">
    <property type="entry name" value="CYTOCHROME C OXIDASE SUBUNIT IV"/>
    <property type="match status" value="1"/>
</dbReference>
<evidence type="ECO:0000313" key="13">
    <source>
        <dbReference type="Proteomes" id="UP000694388"/>
    </source>
</evidence>
<dbReference type="GO" id="GO:0006123">
    <property type="term" value="P:mitochondrial electron transport, cytochrome c to oxygen"/>
    <property type="evidence" value="ECO:0007669"/>
    <property type="project" value="InterPro"/>
</dbReference>
<dbReference type="Ensembl" id="ENSEBUT00000024614.1">
    <property type="protein sequence ID" value="ENSEBUP00000024038.1"/>
    <property type="gene ID" value="ENSEBUG00000014808.1"/>
</dbReference>
<dbReference type="InterPro" id="IPR036639">
    <property type="entry name" value="Cyt_c_oxidase_su4_sf"/>
</dbReference>
<dbReference type="GO" id="GO:0016491">
    <property type="term" value="F:oxidoreductase activity"/>
    <property type="evidence" value="ECO:0007669"/>
    <property type="project" value="UniProtKB-KW"/>
</dbReference>
<organism evidence="12 13">
    <name type="scientific">Eptatretus burgeri</name>
    <name type="common">Inshore hagfish</name>
    <dbReference type="NCBI Taxonomy" id="7764"/>
    <lineage>
        <taxon>Eukaryota</taxon>
        <taxon>Metazoa</taxon>
        <taxon>Chordata</taxon>
        <taxon>Craniata</taxon>
        <taxon>Vertebrata</taxon>
        <taxon>Cyclostomata</taxon>
        <taxon>Myxini</taxon>
        <taxon>Myxiniformes</taxon>
        <taxon>Myxinidae</taxon>
        <taxon>Eptatretinae</taxon>
        <taxon>Eptatretus</taxon>
    </lineage>
</organism>
<evidence type="ECO:0000256" key="2">
    <source>
        <dbReference type="ARBA" id="ARBA00004673"/>
    </source>
</evidence>
<keyword evidence="5 11" id="KW-0999">Mitochondrion inner membrane</keyword>
<keyword evidence="13" id="KW-1185">Reference proteome</keyword>
<evidence type="ECO:0000256" key="6">
    <source>
        <dbReference type="ARBA" id="ARBA00022946"/>
    </source>
</evidence>
<dbReference type="OMA" id="HGVSSKW"/>
<dbReference type="PANTHER" id="PTHR10707:SF10">
    <property type="entry name" value="CYTOCHROME C OXIDASE SUBUNIT 4"/>
    <property type="match status" value="1"/>
</dbReference>
<reference evidence="12" key="2">
    <citation type="submission" date="2025-09" db="UniProtKB">
        <authorList>
            <consortium name="Ensembl"/>
        </authorList>
    </citation>
    <scope>IDENTIFICATION</scope>
</reference>
<dbReference type="UniPathway" id="UPA00705"/>
<dbReference type="CDD" id="cd00922">
    <property type="entry name" value="Cyt_c_Oxidase_IV"/>
    <property type="match status" value="1"/>
</dbReference>
<dbReference type="AlphaFoldDB" id="A0A8C4R1X0"/>
<reference evidence="12" key="1">
    <citation type="submission" date="2025-08" db="UniProtKB">
        <authorList>
            <consortium name="Ensembl"/>
        </authorList>
    </citation>
    <scope>IDENTIFICATION</scope>
</reference>
<dbReference type="FunFam" id="1.10.442.10:FF:000001">
    <property type="entry name" value="Cytochrome c oxidase subunit 4 isoform 1"/>
    <property type="match status" value="1"/>
</dbReference>
<sequence length="170" mass="19529">MLACRAIHAVGRRGFAASSSLLSHGHVVSKPEPWTLPSYYDQVDIPLPELPYVSELTSAQRALKEKEKGPWESLTKEEKIDLYRIKFHQTYAEMNKPTSEWKTIVGGTFFFLGATGLIYLWTRIYVMGPTPHTFSEEAVAMQTQRMLDLHVNPITGISSHWDYEKKEWKK</sequence>
<keyword evidence="6" id="KW-0809">Transit peptide</keyword>
<comment type="subunit">
    <text evidence="11">Component of the cytochrome c oxidase (complex IV, CIV), a multisubunit enzyme composed of 14 subunits.</text>
</comment>
<evidence type="ECO:0000256" key="3">
    <source>
        <dbReference type="ARBA" id="ARBA00008135"/>
    </source>
</evidence>
<evidence type="ECO:0000256" key="7">
    <source>
        <dbReference type="ARBA" id="ARBA00022989"/>
    </source>
</evidence>
<keyword evidence="9 11" id="KW-0496">Mitochondrion</keyword>
<accession>A0A8C4R1X0</accession>
<dbReference type="GO" id="GO:0005743">
    <property type="term" value="C:mitochondrial inner membrane"/>
    <property type="evidence" value="ECO:0007669"/>
    <property type="project" value="UniProtKB-SubCell"/>
</dbReference>
<keyword evidence="4 11" id="KW-0812">Transmembrane</keyword>
<dbReference type="InterPro" id="IPR013288">
    <property type="entry name" value="Cyt_c_oxidase_su4"/>
</dbReference>
<evidence type="ECO:0000256" key="1">
    <source>
        <dbReference type="ARBA" id="ARBA00004434"/>
    </source>
</evidence>
<evidence type="ECO:0000256" key="5">
    <source>
        <dbReference type="ARBA" id="ARBA00022792"/>
    </source>
</evidence>
<dbReference type="GO" id="GO:0045277">
    <property type="term" value="C:respiratory chain complex IV"/>
    <property type="evidence" value="ECO:0007669"/>
    <property type="project" value="InterPro"/>
</dbReference>
<evidence type="ECO:0000256" key="8">
    <source>
        <dbReference type="ARBA" id="ARBA00023002"/>
    </source>
</evidence>
<evidence type="ECO:0000256" key="4">
    <source>
        <dbReference type="ARBA" id="ARBA00022692"/>
    </source>
</evidence>
<evidence type="ECO:0000256" key="10">
    <source>
        <dbReference type="ARBA" id="ARBA00023136"/>
    </source>
</evidence>
<proteinExistence type="inferred from homology"/>
<feature type="transmembrane region" description="Helical" evidence="11">
    <location>
        <begin position="104"/>
        <end position="122"/>
    </location>
</feature>
<dbReference type="Proteomes" id="UP000694388">
    <property type="component" value="Unplaced"/>
</dbReference>
<protein>
    <recommendedName>
        <fullName evidence="11">Cytochrome c oxidase subunit 4</fullName>
    </recommendedName>
</protein>
<dbReference type="SUPFAM" id="SSF81406">
    <property type="entry name" value="Mitochondrial cytochrome c oxidase subunit IV"/>
    <property type="match status" value="1"/>
</dbReference>
<keyword evidence="8" id="KW-0560">Oxidoreductase</keyword>